<feature type="domain" description="Cell envelope-related transcriptional attenuator" evidence="6">
    <location>
        <begin position="96"/>
        <end position="243"/>
    </location>
</feature>
<evidence type="ECO:0000259" key="6">
    <source>
        <dbReference type="Pfam" id="PF03816"/>
    </source>
</evidence>
<evidence type="ECO:0000256" key="1">
    <source>
        <dbReference type="ARBA" id="ARBA00006068"/>
    </source>
</evidence>
<evidence type="ECO:0000313" key="7">
    <source>
        <dbReference type="EMBL" id="PSL48558.1"/>
    </source>
</evidence>
<keyword evidence="8" id="KW-1185">Reference proteome</keyword>
<feature type="transmembrane region" description="Helical" evidence="5">
    <location>
        <begin position="21"/>
        <end position="46"/>
    </location>
</feature>
<keyword evidence="5" id="KW-0472">Membrane</keyword>
<dbReference type="Pfam" id="PF03816">
    <property type="entry name" value="LytR_cpsA_psr"/>
    <property type="match status" value="1"/>
</dbReference>
<comment type="caution">
    <text evidence="7">The sequence shown here is derived from an EMBL/GenBank/DDBJ whole genome shotgun (WGS) entry which is preliminary data.</text>
</comment>
<reference evidence="7 8" key="1">
    <citation type="submission" date="2018-03" db="EMBL/GenBank/DDBJ databases">
        <title>Genomic Encyclopedia of Type Strains, Phase III (KMG-III): the genomes of soil and plant-associated and newly described type strains.</title>
        <authorList>
            <person name="Whitman W."/>
        </authorList>
    </citation>
    <scope>NUCLEOTIDE SEQUENCE [LARGE SCALE GENOMIC DNA]</scope>
    <source>
        <strain evidence="7 8">CGMCC 1.07653</strain>
    </source>
</reference>
<evidence type="ECO:0000256" key="2">
    <source>
        <dbReference type="ARBA" id="ARBA00022692"/>
    </source>
</evidence>
<dbReference type="AlphaFoldDB" id="A0A2P8HQR1"/>
<dbReference type="Gene3D" id="3.40.630.190">
    <property type="entry name" value="LCP protein"/>
    <property type="match status" value="1"/>
</dbReference>
<dbReference type="Proteomes" id="UP000242310">
    <property type="component" value="Unassembled WGS sequence"/>
</dbReference>
<proteinExistence type="inferred from homology"/>
<dbReference type="PANTHER" id="PTHR33392">
    <property type="entry name" value="POLYISOPRENYL-TEICHOIC ACID--PEPTIDOGLYCAN TEICHOIC ACID TRANSFERASE TAGU"/>
    <property type="match status" value="1"/>
</dbReference>
<dbReference type="OrthoDB" id="27330at2"/>
<keyword evidence="4 5" id="KW-1133">Transmembrane helix</keyword>
<evidence type="ECO:0000256" key="3">
    <source>
        <dbReference type="ARBA" id="ARBA00022968"/>
    </source>
</evidence>
<keyword evidence="3" id="KW-0735">Signal-anchor</keyword>
<keyword evidence="2 5" id="KW-0812">Transmembrane</keyword>
<dbReference type="GO" id="GO:0071555">
    <property type="term" value="P:cell wall organization"/>
    <property type="evidence" value="ECO:0007669"/>
    <property type="project" value="UniProtKB-KW"/>
</dbReference>
<dbReference type="PANTHER" id="PTHR33392:SF3">
    <property type="entry name" value="POLYISOPRENYL-TEICHOIC ACID--PEPTIDOGLYCAN TEICHOIC ACID TRANSFERASE TAGT"/>
    <property type="match status" value="1"/>
</dbReference>
<evidence type="ECO:0000256" key="5">
    <source>
        <dbReference type="SAM" id="Phobius"/>
    </source>
</evidence>
<dbReference type="InterPro" id="IPR050922">
    <property type="entry name" value="LytR/CpsA/Psr_CW_biosynth"/>
</dbReference>
<gene>
    <name evidence="7" type="ORF">B0H94_104159</name>
</gene>
<accession>A0A2P8HQR1</accession>
<organism evidence="7 8">
    <name type="scientific">Salsuginibacillus halophilus</name>
    <dbReference type="NCBI Taxonomy" id="517424"/>
    <lineage>
        <taxon>Bacteria</taxon>
        <taxon>Bacillati</taxon>
        <taxon>Bacillota</taxon>
        <taxon>Bacilli</taxon>
        <taxon>Bacillales</taxon>
        <taxon>Bacillaceae</taxon>
        <taxon>Salsuginibacillus</taxon>
    </lineage>
</organism>
<name>A0A2P8HQR1_9BACI</name>
<sequence length="335" mass="38106">MMNEERLQHRRRERRRRRNRRIFKLFLVFGLFSFLIFGGLLGYGIYQIMDVASDSQEELDRGDSSEMRMEAVDPGSDSISILFLGVDDRDGDLSGRTDALVYATFNRNEGTVKMTSIPRDTLVTIPERGEDKIAHAHAFGGTDLAVETVENFLDVPVDYYMKMNFVAFIEIVDALGGIEIESERAFTEMDSEDNPDAISIEEGEQTLDGEEALAYARMRYDDPEGDIGRGSRHQEIIRAVIAEGASLSSITSFNSVLNSVNDHMTMNMSFRNMLSLHTYAGELDNIESLHLEGNDLYLSNIYYYNVLDESRNEISNTFREHMELDEDDDDEENSS</sequence>
<comment type="similarity">
    <text evidence="1">Belongs to the LytR/CpsA/Psr (LCP) family.</text>
</comment>
<evidence type="ECO:0000313" key="8">
    <source>
        <dbReference type="Proteomes" id="UP000242310"/>
    </source>
</evidence>
<evidence type="ECO:0000256" key="4">
    <source>
        <dbReference type="ARBA" id="ARBA00022989"/>
    </source>
</evidence>
<protein>
    <submittedName>
        <fullName evidence="7">LytR family transcriptional attenuator</fullName>
    </submittedName>
</protein>
<dbReference type="InterPro" id="IPR004474">
    <property type="entry name" value="LytR_CpsA_psr"/>
</dbReference>
<dbReference type="EMBL" id="PYAV01000004">
    <property type="protein sequence ID" value="PSL48558.1"/>
    <property type="molecule type" value="Genomic_DNA"/>
</dbReference>
<dbReference type="NCBIfam" id="TIGR00350">
    <property type="entry name" value="lytR_cpsA_psr"/>
    <property type="match status" value="1"/>
</dbReference>